<gene>
    <name evidence="6" type="ORF">PHMEG_00032433</name>
</gene>
<keyword evidence="7" id="KW-1185">Reference proteome</keyword>
<feature type="chain" id="PRO_5028524158" description="RxLR effector protein" evidence="5">
    <location>
        <begin position="22"/>
        <end position="138"/>
    </location>
</feature>
<proteinExistence type="inferred from homology"/>
<comment type="function">
    <text evidence="5">Effector that suppresses plant defense responses during pathogen infection.</text>
</comment>
<evidence type="ECO:0000313" key="7">
    <source>
        <dbReference type="Proteomes" id="UP000198211"/>
    </source>
</evidence>
<sequence length="138" mass="15888">MRLSFILPVVMAVMYCVTCNAVAEFEQIKLSVERSLDERLNNNAGGRFLRAHHKHEDPNTEERGFISNLFTSDKKTTRNFLDELLADSTKARQAFAQWKADGKTLTDIDNLLKVAKVKGKYNQLYNDYAYYRGWVSAM</sequence>
<dbReference type="EMBL" id="NBNE01010827">
    <property type="protein sequence ID" value="OWY97119.1"/>
    <property type="molecule type" value="Genomic_DNA"/>
</dbReference>
<protein>
    <recommendedName>
        <fullName evidence="5">RxLR effector protein</fullName>
    </recommendedName>
</protein>
<comment type="caution">
    <text evidence="6">The sequence shown here is derived from an EMBL/GenBank/DDBJ whole genome shotgun (WGS) entry which is preliminary data.</text>
</comment>
<dbReference type="Proteomes" id="UP000198211">
    <property type="component" value="Unassembled WGS sequence"/>
</dbReference>
<keyword evidence="4 5" id="KW-0732">Signal</keyword>
<dbReference type="InterPro" id="IPR031825">
    <property type="entry name" value="RXLR"/>
</dbReference>
<dbReference type="Gene3D" id="1.10.10.2460">
    <property type="match status" value="1"/>
</dbReference>
<evidence type="ECO:0000256" key="5">
    <source>
        <dbReference type="RuleBase" id="RU367124"/>
    </source>
</evidence>
<comment type="similarity">
    <text evidence="2 5">Belongs to the RxLR effector family.</text>
</comment>
<comment type="subcellular location">
    <subcellularLocation>
        <location evidence="1 5">Secreted</location>
    </subcellularLocation>
</comment>
<reference evidence="7" key="1">
    <citation type="submission" date="2017-03" db="EMBL/GenBank/DDBJ databases">
        <title>Phytopthora megakarya and P. palmivora, two closely related causual agents of cacao black pod achieved similar genome size and gene model numbers by different mechanisms.</title>
        <authorList>
            <person name="Ali S."/>
            <person name="Shao J."/>
            <person name="Larry D.J."/>
            <person name="Kronmiller B."/>
            <person name="Shen D."/>
            <person name="Strem M.D."/>
            <person name="Melnick R.L."/>
            <person name="Guiltinan M.J."/>
            <person name="Tyler B.M."/>
            <person name="Meinhardt L.W."/>
            <person name="Bailey B.A."/>
        </authorList>
    </citation>
    <scope>NUCLEOTIDE SEQUENCE [LARGE SCALE GENOMIC DNA]</scope>
    <source>
        <strain evidence="7">zdho120</strain>
    </source>
</reference>
<evidence type="ECO:0000256" key="4">
    <source>
        <dbReference type="ARBA" id="ARBA00022729"/>
    </source>
</evidence>
<organism evidence="6 7">
    <name type="scientific">Phytophthora megakarya</name>
    <dbReference type="NCBI Taxonomy" id="4795"/>
    <lineage>
        <taxon>Eukaryota</taxon>
        <taxon>Sar</taxon>
        <taxon>Stramenopiles</taxon>
        <taxon>Oomycota</taxon>
        <taxon>Peronosporomycetes</taxon>
        <taxon>Peronosporales</taxon>
        <taxon>Peronosporaceae</taxon>
        <taxon>Phytophthora</taxon>
    </lineage>
</organism>
<name>A0A225UY16_9STRA</name>
<evidence type="ECO:0000313" key="6">
    <source>
        <dbReference type="EMBL" id="OWY97119.1"/>
    </source>
</evidence>
<accession>A0A225UY16</accession>
<dbReference type="Pfam" id="PF16810">
    <property type="entry name" value="RXLR"/>
    <property type="match status" value="1"/>
</dbReference>
<dbReference type="AlphaFoldDB" id="A0A225UY16"/>
<dbReference type="GO" id="GO:0005576">
    <property type="term" value="C:extracellular region"/>
    <property type="evidence" value="ECO:0007669"/>
    <property type="project" value="UniProtKB-SubCell"/>
</dbReference>
<dbReference type="OrthoDB" id="114087at2759"/>
<evidence type="ECO:0000256" key="1">
    <source>
        <dbReference type="ARBA" id="ARBA00004613"/>
    </source>
</evidence>
<evidence type="ECO:0000256" key="2">
    <source>
        <dbReference type="ARBA" id="ARBA00010400"/>
    </source>
</evidence>
<keyword evidence="3 5" id="KW-0964">Secreted</keyword>
<evidence type="ECO:0000256" key="3">
    <source>
        <dbReference type="ARBA" id="ARBA00022525"/>
    </source>
</evidence>
<feature type="signal peptide" evidence="5">
    <location>
        <begin position="1"/>
        <end position="21"/>
    </location>
</feature>